<dbReference type="InterPro" id="IPR029044">
    <property type="entry name" value="Nucleotide-diphossugar_trans"/>
</dbReference>
<evidence type="ECO:0000259" key="4">
    <source>
        <dbReference type="Pfam" id="PF00535"/>
    </source>
</evidence>
<dbReference type="Pfam" id="PF00535">
    <property type="entry name" value="Glycos_transf_2"/>
    <property type="match status" value="1"/>
</dbReference>
<dbReference type="CDD" id="cd04186">
    <property type="entry name" value="GT_2_like_c"/>
    <property type="match status" value="1"/>
</dbReference>
<protein>
    <recommendedName>
        <fullName evidence="4">Glycosyltransferase 2-like domain-containing protein</fullName>
    </recommendedName>
</protein>
<evidence type="ECO:0000256" key="2">
    <source>
        <dbReference type="ARBA" id="ARBA00022676"/>
    </source>
</evidence>
<keyword evidence="3" id="KW-0808">Transferase</keyword>
<name>A0A645B231_9ZZZZ</name>
<dbReference type="GO" id="GO:0016757">
    <property type="term" value="F:glycosyltransferase activity"/>
    <property type="evidence" value="ECO:0007669"/>
    <property type="project" value="UniProtKB-KW"/>
</dbReference>
<organism evidence="5">
    <name type="scientific">bioreactor metagenome</name>
    <dbReference type="NCBI Taxonomy" id="1076179"/>
    <lineage>
        <taxon>unclassified sequences</taxon>
        <taxon>metagenomes</taxon>
        <taxon>ecological metagenomes</taxon>
    </lineage>
</organism>
<dbReference type="EMBL" id="VSSQ01017301">
    <property type="protein sequence ID" value="MPM59457.1"/>
    <property type="molecule type" value="Genomic_DNA"/>
</dbReference>
<comment type="similarity">
    <text evidence="1">Belongs to the glycosyltransferase 2 family.</text>
</comment>
<sequence>MEKTQNIDLSLITVNFNGVRDTLEMIDSVKTNLTSIRYEIIVVDNGSRINEAKTISEKFPDIVVLRSDDNLGFAGGNNLGINVATGRYIMLINNDTLVPDDSLSSLVLYMDSHPNAGAVSPKIVFFKPENTVQFAGYTELSNITLRNNLIGFGEQDRGQYSDVKETPYCHGAAMVLRKDVLDKVGLMPEIFFLYYEEIDWCTKISRAGFKQYFYPNSVIIHKESSSTGQGSPLRNYYLVRNRLLYAWRNRKGITLILSILYQILIAVPKSIILNIISGRIDLISSTFKGIKDFVYLKEKSK</sequence>
<comment type="caution">
    <text evidence="5">The sequence shown here is derived from an EMBL/GenBank/DDBJ whole genome shotgun (WGS) entry which is preliminary data.</text>
</comment>
<evidence type="ECO:0000313" key="5">
    <source>
        <dbReference type="EMBL" id="MPM59457.1"/>
    </source>
</evidence>
<dbReference type="SUPFAM" id="SSF53448">
    <property type="entry name" value="Nucleotide-diphospho-sugar transferases"/>
    <property type="match status" value="1"/>
</dbReference>
<dbReference type="PANTHER" id="PTHR43179">
    <property type="entry name" value="RHAMNOSYLTRANSFERASE WBBL"/>
    <property type="match status" value="1"/>
</dbReference>
<proteinExistence type="inferred from homology"/>
<dbReference type="AlphaFoldDB" id="A0A645B231"/>
<evidence type="ECO:0000256" key="1">
    <source>
        <dbReference type="ARBA" id="ARBA00006739"/>
    </source>
</evidence>
<feature type="domain" description="Glycosyltransferase 2-like" evidence="4">
    <location>
        <begin position="10"/>
        <end position="184"/>
    </location>
</feature>
<reference evidence="5" key="1">
    <citation type="submission" date="2019-08" db="EMBL/GenBank/DDBJ databases">
        <authorList>
            <person name="Kucharzyk K."/>
            <person name="Murdoch R.W."/>
            <person name="Higgins S."/>
            <person name="Loffler F."/>
        </authorList>
    </citation>
    <scope>NUCLEOTIDE SEQUENCE</scope>
</reference>
<evidence type="ECO:0000256" key="3">
    <source>
        <dbReference type="ARBA" id="ARBA00022679"/>
    </source>
</evidence>
<dbReference type="Gene3D" id="3.90.550.10">
    <property type="entry name" value="Spore Coat Polysaccharide Biosynthesis Protein SpsA, Chain A"/>
    <property type="match status" value="1"/>
</dbReference>
<keyword evidence="2" id="KW-0328">Glycosyltransferase</keyword>
<dbReference type="InterPro" id="IPR001173">
    <property type="entry name" value="Glyco_trans_2-like"/>
</dbReference>
<dbReference type="PANTHER" id="PTHR43179:SF12">
    <property type="entry name" value="GALACTOFURANOSYLTRANSFERASE GLFT2"/>
    <property type="match status" value="1"/>
</dbReference>
<gene>
    <name evidence="5" type="ORF">SDC9_106299</name>
</gene>
<accession>A0A645B231</accession>